<feature type="compositionally biased region" description="Low complexity" evidence="9">
    <location>
        <begin position="21"/>
        <end position="31"/>
    </location>
</feature>
<keyword evidence="7" id="KW-0539">Nucleus</keyword>
<comment type="similarity">
    <text evidence="2">Belongs to the Mediator complex subunit 19 family.</text>
</comment>
<evidence type="ECO:0000256" key="8">
    <source>
        <dbReference type="ARBA" id="ARBA00032018"/>
    </source>
</evidence>
<dbReference type="OrthoDB" id="2160599at2759"/>
<dbReference type="EMBL" id="KN838743">
    <property type="protein sequence ID" value="KIJ95774.1"/>
    <property type="molecule type" value="Genomic_DNA"/>
</dbReference>
<dbReference type="GO" id="GO:0016592">
    <property type="term" value="C:mediator complex"/>
    <property type="evidence" value="ECO:0007669"/>
    <property type="project" value="InterPro"/>
</dbReference>
<evidence type="ECO:0000313" key="11">
    <source>
        <dbReference type="EMBL" id="KIJ95774.1"/>
    </source>
</evidence>
<feature type="compositionally biased region" description="Polar residues" evidence="9">
    <location>
        <begin position="326"/>
        <end position="336"/>
    </location>
</feature>
<keyword evidence="6" id="KW-0804">Transcription</keyword>
<dbReference type="HOGENOM" id="CLU_038730_0_0_1"/>
<dbReference type="AlphaFoldDB" id="A0A0C9WK39"/>
<keyword evidence="10" id="KW-0812">Transmembrane</keyword>
<keyword evidence="5" id="KW-0010">Activator</keyword>
<evidence type="ECO:0000256" key="3">
    <source>
        <dbReference type="ARBA" id="ARBA00019615"/>
    </source>
</evidence>
<accession>A0A0C9WK39</accession>
<gene>
    <name evidence="11" type="ORF">K443DRAFT_316190</name>
</gene>
<name>A0A0C9WK39_9AGAR</name>
<feature type="compositionally biased region" description="Polar residues" evidence="9">
    <location>
        <begin position="371"/>
        <end position="387"/>
    </location>
</feature>
<comment type="subcellular location">
    <subcellularLocation>
        <location evidence="1">Nucleus</location>
    </subcellularLocation>
</comment>
<keyword evidence="12" id="KW-1185">Reference proteome</keyword>
<feature type="region of interest" description="Disordered" evidence="9">
    <location>
        <begin position="1"/>
        <end position="59"/>
    </location>
</feature>
<reference evidence="11 12" key="1">
    <citation type="submission" date="2014-04" db="EMBL/GenBank/DDBJ databases">
        <authorList>
            <consortium name="DOE Joint Genome Institute"/>
            <person name="Kuo A."/>
            <person name="Kohler A."/>
            <person name="Nagy L.G."/>
            <person name="Floudas D."/>
            <person name="Copeland A."/>
            <person name="Barry K.W."/>
            <person name="Cichocki N."/>
            <person name="Veneault-Fourrey C."/>
            <person name="LaButti K."/>
            <person name="Lindquist E.A."/>
            <person name="Lipzen A."/>
            <person name="Lundell T."/>
            <person name="Morin E."/>
            <person name="Murat C."/>
            <person name="Sun H."/>
            <person name="Tunlid A."/>
            <person name="Henrissat B."/>
            <person name="Grigoriev I.V."/>
            <person name="Hibbett D.S."/>
            <person name="Martin F."/>
            <person name="Nordberg H.P."/>
            <person name="Cantor M.N."/>
            <person name="Hua S.X."/>
        </authorList>
    </citation>
    <scope>NUCLEOTIDE SEQUENCE [LARGE SCALE GENOMIC DNA]</scope>
    <source>
        <strain evidence="11 12">LaAM-08-1</strain>
    </source>
</reference>
<reference evidence="12" key="2">
    <citation type="submission" date="2015-01" db="EMBL/GenBank/DDBJ databases">
        <title>Evolutionary Origins and Diversification of the Mycorrhizal Mutualists.</title>
        <authorList>
            <consortium name="DOE Joint Genome Institute"/>
            <consortium name="Mycorrhizal Genomics Consortium"/>
            <person name="Kohler A."/>
            <person name="Kuo A."/>
            <person name="Nagy L.G."/>
            <person name="Floudas D."/>
            <person name="Copeland A."/>
            <person name="Barry K.W."/>
            <person name="Cichocki N."/>
            <person name="Veneault-Fourrey C."/>
            <person name="LaButti K."/>
            <person name="Lindquist E.A."/>
            <person name="Lipzen A."/>
            <person name="Lundell T."/>
            <person name="Morin E."/>
            <person name="Murat C."/>
            <person name="Riley R."/>
            <person name="Ohm R."/>
            <person name="Sun H."/>
            <person name="Tunlid A."/>
            <person name="Henrissat B."/>
            <person name="Grigoriev I.V."/>
            <person name="Hibbett D.S."/>
            <person name="Martin F."/>
        </authorList>
    </citation>
    <scope>NUCLEOTIDE SEQUENCE [LARGE SCALE GENOMIC DNA]</scope>
    <source>
        <strain evidence="12">LaAM-08-1</strain>
    </source>
</reference>
<organism evidence="11 12">
    <name type="scientific">Laccaria amethystina LaAM-08-1</name>
    <dbReference type="NCBI Taxonomy" id="1095629"/>
    <lineage>
        <taxon>Eukaryota</taxon>
        <taxon>Fungi</taxon>
        <taxon>Dikarya</taxon>
        <taxon>Basidiomycota</taxon>
        <taxon>Agaricomycotina</taxon>
        <taxon>Agaricomycetes</taxon>
        <taxon>Agaricomycetidae</taxon>
        <taxon>Agaricales</taxon>
        <taxon>Agaricineae</taxon>
        <taxon>Hydnangiaceae</taxon>
        <taxon>Laccaria</taxon>
    </lineage>
</organism>
<feature type="transmembrane region" description="Helical" evidence="10">
    <location>
        <begin position="227"/>
        <end position="251"/>
    </location>
</feature>
<evidence type="ECO:0000256" key="5">
    <source>
        <dbReference type="ARBA" id="ARBA00023159"/>
    </source>
</evidence>
<evidence type="ECO:0000256" key="4">
    <source>
        <dbReference type="ARBA" id="ARBA00023015"/>
    </source>
</evidence>
<sequence>MNGEHPNAVAGPSNSQATSKTLFSPSPSSTPHHPPPPLLFLPPPVPPPPRQHLHSTQDLLKRFQLLPAYDRYVRPAAVSGSDAGFDGAAPTTPGPATPGGVDKGKGREVSGSGGVAVDHSPEDTGLGDGGDGDDDDGPGGKGEKKKKNSYKHLIKGVPGKHSMKKDDYLTTTMLVPPKQRVQITPFDARTQRESFIVSPEGLKGWNINALVLESAQAREDRKKRVRVLVFFLVFPYHRYWLLIPLFFPFFALQKELKRLAKAQQAVPLGLSPITQPPPIQVPIPTSAIGPTFRPTDAPTPRTGGTSTPRSALASGTPRPGSHVLKSGSTNPKSGSTVDPRPVSAVPRPGSTAPVSAFPPPTGRPNLPPVQVPTTRVGTPLRTATPTSAHPIDQRGKKRERDDSNGVGVNGLSINGVSKGNGVGAAPVNGNGTASNTVVNAKPGTGTIRPRPIKKQRMDMQGQARDVATPVQQQPTPQGV</sequence>
<dbReference type="GO" id="GO:0006357">
    <property type="term" value="P:regulation of transcription by RNA polymerase II"/>
    <property type="evidence" value="ECO:0007669"/>
    <property type="project" value="InterPro"/>
</dbReference>
<keyword evidence="10" id="KW-1133">Transmembrane helix</keyword>
<feature type="compositionally biased region" description="Pro residues" evidence="9">
    <location>
        <begin position="32"/>
        <end position="50"/>
    </location>
</feature>
<keyword evidence="10" id="KW-0472">Membrane</keyword>
<keyword evidence="4" id="KW-0805">Transcription regulation</keyword>
<evidence type="ECO:0000256" key="1">
    <source>
        <dbReference type="ARBA" id="ARBA00004123"/>
    </source>
</evidence>
<evidence type="ECO:0000256" key="2">
    <source>
        <dbReference type="ARBA" id="ARBA00009259"/>
    </source>
</evidence>
<dbReference type="PANTHER" id="PTHR28270:SF1">
    <property type="entry name" value="MEDIATOR OF RNA POLYMERASE II TRANSCRIPTION SUBUNIT 19"/>
    <property type="match status" value="1"/>
</dbReference>
<feature type="region of interest" description="Disordered" evidence="9">
    <location>
        <begin position="80"/>
        <end position="153"/>
    </location>
</feature>
<evidence type="ECO:0000256" key="9">
    <source>
        <dbReference type="SAM" id="MobiDB-lite"/>
    </source>
</evidence>
<evidence type="ECO:0000256" key="10">
    <source>
        <dbReference type="SAM" id="Phobius"/>
    </source>
</evidence>
<dbReference type="PANTHER" id="PTHR28270">
    <property type="entry name" value="MEDIATOR OF RNA POLYMERASE II TRANSCRIPTION SUBUNIT 19"/>
    <property type="match status" value="1"/>
</dbReference>
<feature type="compositionally biased region" description="Pro residues" evidence="9">
    <location>
        <begin position="356"/>
        <end position="370"/>
    </location>
</feature>
<evidence type="ECO:0000256" key="6">
    <source>
        <dbReference type="ARBA" id="ARBA00023163"/>
    </source>
</evidence>
<protein>
    <recommendedName>
        <fullName evidence="3">Mediator of RNA polymerase II transcription subunit 19</fullName>
    </recommendedName>
    <alternativeName>
        <fullName evidence="8">Mediator complex subunit 19</fullName>
    </alternativeName>
</protein>
<dbReference type="InterPro" id="IPR013942">
    <property type="entry name" value="Mediator_Med19_fun"/>
</dbReference>
<dbReference type="GO" id="GO:0070847">
    <property type="term" value="C:core mediator complex"/>
    <property type="evidence" value="ECO:0007669"/>
    <property type="project" value="TreeGrafter"/>
</dbReference>
<feature type="compositionally biased region" description="Low complexity" evidence="9">
    <location>
        <begin position="468"/>
        <end position="479"/>
    </location>
</feature>
<evidence type="ECO:0000313" key="12">
    <source>
        <dbReference type="Proteomes" id="UP000054477"/>
    </source>
</evidence>
<proteinExistence type="inferred from homology"/>
<evidence type="ECO:0000256" key="7">
    <source>
        <dbReference type="ARBA" id="ARBA00023242"/>
    </source>
</evidence>
<dbReference type="Proteomes" id="UP000054477">
    <property type="component" value="Unassembled WGS sequence"/>
</dbReference>
<feature type="region of interest" description="Disordered" evidence="9">
    <location>
        <begin position="269"/>
        <end position="479"/>
    </location>
</feature>
<feature type="compositionally biased region" description="Low complexity" evidence="9">
    <location>
        <begin position="298"/>
        <end position="310"/>
    </location>
</feature>
<feature type="compositionally biased region" description="Basic residues" evidence="9">
    <location>
        <begin position="143"/>
        <end position="153"/>
    </location>
</feature>
<dbReference type="STRING" id="1095629.A0A0C9WK39"/>
<dbReference type="GO" id="GO:0003712">
    <property type="term" value="F:transcription coregulator activity"/>
    <property type="evidence" value="ECO:0007669"/>
    <property type="project" value="InterPro"/>
</dbReference>
<feature type="compositionally biased region" description="Basic and acidic residues" evidence="9">
    <location>
        <begin position="391"/>
        <end position="403"/>
    </location>
</feature>